<dbReference type="Pfam" id="PF06738">
    <property type="entry name" value="ThrE"/>
    <property type="match status" value="1"/>
</dbReference>
<evidence type="ECO:0000259" key="8">
    <source>
        <dbReference type="Pfam" id="PF06738"/>
    </source>
</evidence>
<evidence type="ECO:0000256" key="5">
    <source>
        <dbReference type="ARBA" id="ARBA00023136"/>
    </source>
</evidence>
<feature type="transmembrane region" description="Helical" evidence="7">
    <location>
        <begin position="173"/>
        <end position="194"/>
    </location>
</feature>
<accession>A0A433SA58</accession>
<evidence type="ECO:0000256" key="3">
    <source>
        <dbReference type="ARBA" id="ARBA00022692"/>
    </source>
</evidence>
<feature type="transmembrane region" description="Helical" evidence="7">
    <location>
        <begin position="200"/>
        <end position="220"/>
    </location>
</feature>
<dbReference type="GO" id="GO:0015744">
    <property type="term" value="P:succinate transport"/>
    <property type="evidence" value="ECO:0007669"/>
    <property type="project" value="TreeGrafter"/>
</dbReference>
<evidence type="ECO:0000256" key="1">
    <source>
        <dbReference type="ARBA" id="ARBA00004651"/>
    </source>
</evidence>
<keyword evidence="2" id="KW-1003">Cell membrane</keyword>
<dbReference type="OrthoDB" id="9813917at2"/>
<keyword evidence="10" id="KW-1185">Reference proteome</keyword>
<feature type="domain" description="Threonine/serine exporter-like N-terminal" evidence="8">
    <location>
        <begin position="20"/>
        <end position="255"/>
    </location>
</feature>
<comment type="similarity">
    <text evidence="6">Belongs to the ThrE exporter (TC 2.A.79) family.</text>
</comment>
<gene>
    <name evidence="9" type="primary">yjjP</name>
    <name evidence="9" type="ORF">CUZ56_02697</name>
</gene>
<organism evidence="9 10">
    <name type="scientific">Saezia sanguinis</name>
    <dbReference type="NCBI Taxonomy" id="1965230"/>
    <lineage>
        <taxon>Bacteria</taxon>
        <taxon>Pseudomonadati</taxon>
        <taxon>Pseudomonadota</taxon>
        <taxon>Betaproteobacteria</taxon>
        <taxon>Burkholderiales</taxon>
        <taxon>Saeziaceae</taxon>
        <taxon>Saezia</taxon>
    </lineage>
</organism>
<evidence type="ECO:0000256" key="6">
    <source>
        <dbReference type="ARBA" id="ARBA00034125"/>
    </source>
</evidence>
<keyword evidence="3 7" id="KW-0812">Transmembrane</keyword>
<proteinExistence type="inferred from homology"/>
<dbReference type="GO" id="GO:0022857">
    <property type="term" value="F:transmembrane transporter activity"/>
    <property type="evidence" value="ECO:0007669"/>
    <property type="project" value="InterPro"/>
</dbReference>
<evidence type="ECO:0000313" key="10">
    <source>
        <dbReference type="Proteomes" id="UP000286947"/>
    </source>
</evidence>
<feature type="transmembrane region" description="Helical" evidence="7">
    <location>
        <begin position="140"/>
        <end position="161"/>
    </location>
</feature>
<dbReference type="Proteomes" id="UP000286947">
    <property type="component" value="Unassembled WGS sequence"/>
</dbReference>
<dbReference type="RefSeq" id="WP_126980865.1">
    <property type="nucleotide sequence ID" value="NZ_PQSP01000010.1"/>
</dbReference>
<evidence type="ECO:0000313" key="9">
    <source>
        <dbReference type="EMBL" id="RUS65611.1"/>
    </source>
</evidence>
<dbReference type="InterPro" id="IPR050539">
    <property type="entry name" value="ThrE_Dicarb/AminoAcid_Exp"/>
</dbReference>
<dbReference type="EMBL" id="PQSP01000010">
    <property type="protein sequence ID" value="RUS65611.1"/>
    <property type="molecule type" value="Genomic_DNA"/>
</dbReference>
<keyword evidence="4 7" id="KW-1133">Transmembrane helix</keyword>
<dbReference type="InterPro" id="IPR010619">
    <property type="entry name" value="ThrE-like_N"/>
</dbReference>
<reference evidence="9 10" key="1">
    <citation type="submission" date="2018-01" db="EMBL/GenBank/DDBJ databases">
        <title>Saezia sanguinis gen. nov., sp. nov., in the order Burkholderiales isolated from human blood.</title>
        <authorList>
            <person name="Medina-Pascual M.J."/>
            <person name="Valdezate S."/>
            <person name="Monzon S."/>
            <person name="Cuesta I."/>
            <person name="Carrasco G."/>
            <person name="Villalon P."/>
            <person name="Saez-Nieto J.A."/>
        </authorList>
    </citation>
    <scope>NUCLEOTIDE SEQUENCE [LARGE SCALE GENOMIC DNA]</scope>
    <source>
        <strain evidence="9 10">CNM695-12</strain>
    </source>
</reference>
<evidence type="ECO:0000256" key="4">
    <source>
        <dbReference type="ARBA" id="ARBA00022989"/>
    </source>
</evidence>
<dbReference type="GO" id="GO:0005886">
    <property type="term" value="C:plasma membrane"/>
    <property type="evidence" value="ECO:0007669"/>
    <property type="project" value="UniProtKB-SubCell"/>
</dbReference>
<evidence type="ECO:0000256" key="7">
    <source>
        <dbReference type="SAM" id="Phobius"/>
    </source>
</evidence>
<name>A0A433SA58_9BURK</name>
<keyword evidence="5 7" id="KW-0472">Membrane</keyword>
<sequence length="262" mass="28573">MSETPTQNQSEKQRIITRSCALCAQLLLQHGAETALVDELSTRLGLALGMDSVESSISSNAIVLTTIYNKYCLTTARKSMDRGINMQVVSEVQRIVLAAEQQALDYEQVQQMLHNIPQVRHPNWLVVLMVGLGCACFCRLAGGSLGACMLTFVVAYIAMFIRQRMAIWHVHPMINACITAFSATLTCGLIMRFIPVATPSIAMASSILLLVPGFPLINAVSDVFKGHVNTGIARWVIASMLALTTCIGIVMAMSLLGIEQWQ</sequence>
<comment type="caution">
    <text evidence="9">The sequence shown here is derived from an EMBL/GenBank/DDBJ whole genome shotgun (WGS) entry which is preliminary data.</text>
</comment>
<evidence type="ECO:0000256" key="2">
    <source>
        <dbReference type="ARBA" id="ARBA00022475"/>
    </source>
</evidence>
<feature type="transmembrane region" description="Helical" evidence="7">
    <location>
        <begin position="232"/>
        <end position="258"/>
    </location>
</feature>
<dbReference type="PANTHER" id="PTHR34390">
    <property type="entry name" value="UPF0442 PROTEIN YJJB-RELATED"/>
    <property type="match status" value="1"/>
</dbReference>
<comment type="subcellular location">
    <subcellularLocation>
        <location evidence="1">Cell membrane</location>
        <topology evidence="1">Multi-pass membrane protein</topology>
    </subcellularLocation>
</comment>
<protein>
    <submittedName>
        <fullName evidence="9">Inner membrane protein YjjP</fullName>
    </submittedName>
</protein>
<dbReference type="PANTHER" id="PTHR34390:SF2">
    <property type="entry name" value="SUCCINATE TRANSPORTER SUBUNIT YJJP-RELATED"/>
    <property type="match status" value="1"/>
</dbReference>
<dbReference type="AlphaFoldDB" id="A0A433SA58"/>